<name>A0AAU8JH24_9CYAN</name>
<sequence>MLKITYTETGFNLELLADSLEQLVVRRVILAMRVGQSVLVEPSKASFLLPADLPLVNVLHTEALRYDSEKIELSVADEDYIEVTLQGTWIASNSHTAEGLFLTVMSDRTELYLFKCWEQAQTGASLLKEVD</sequence>
<protein>
    <submittedName>
        <fullName evidence="1">Alr0857 family protein</fullName>
    </submittedName>
</protein>
<dbReference type="RefSeq" id="WP_054467693.1">
    <property type="nucleotide sequence ID" value="NZ_CP159837.1"/>
</dbReference>
<dbReference type="NCBIfam" id="NF045647">
    <property type="entry name" value="alr0857_fam"/>
    <property type="match status" value="1"/>
</dbReference>
<accession>A0AAU8JH24</accession>
<gene>
    <name evidence="1" type="ORF">ABWT76_000847</name>
</gene>
<organism evidence="1">
    <name type="scientific">Planktothricoides raciborskii GIHE-MW2</name>
    <dbReference type="NCBI Taxonomy" id="2792601"/>
    <lineage>
        <taxon>Bacteria</taxon>
        <taxon>Bacillati</taxon>
        <taxon>Cyanobacteriota</taxon>
        <taxon>Cyanophyceae</taxon>
        <taxon>Oscillatoriophycideae</taxon>
        <taxon>Oscillatoriales</taxon>
        <taxon>Oscillatoriaceae</taxon>
        <taxon>Planktothricoides</taxon>
    </lineage>
</organism>
<evidence type="ECO:0000313" key="1">
    <source>
        <dbReference type="EMBL" id="XCM38024.1"/>
    </source>
</evidence>
<dbReference type="InterPro" id="IPR054664">
    <property type="entry name" value="Alr0857-like"/>
</dbReference>
<dbReference type="AlphaFoldDB" id="A0AAU8JH24"/>
<dbReference type="EMBL" id="CP159837">
    <property type="protein sequence ID" value="XCM38024.1"/>
    <property type="molecule type" value="Genomic_DNA"/>
</dbReference>
<proteinExistence type="predicted"/>
<reference evidence="1" key="1">
    <citation type="submission" date="2024-07" db="EMBL/GenBank/DDBJ databases">
        <authorList>
            <person name="Kim Y.J."/>
            <person name="Jeong J.Y."/>
        </authorList>
    </citation>
    <scope>NUCLEOTIDE SEQUENCE</scope>
    <source>
        <strain evidence="1">GIHE-MW2</strain>
    </source>
</reference>